<dbReference type="Proteomes" id="UP000477070">
    <property type="component" value="Unassembled WGS sequence"/>
</dbReference>
<evidence type="ECO:0000256" key="4">
    <source>
        <dbReference type="ARBA" id="ARBA00022679"/>
    </source>
</evidence>
<dbReference type="EMBL" id="JRMP02000016">
    <property type="protein sequence ID" value="TLD92977.1"/>
    <property type="molecule type" value="Genomic_DNA"/>
</dbReference>
<dbReference type="InterPro" id="IPR011530">
    <property type="entry name" value="rRNA_adenine_dimethylase"/>
</dbReference>
<sequence length="382" mass="43178">MKKKSKFAKKNHIITNVKAKKSLGQNFLQDSVLLEKIVQAIPLNIAEFIESSSLKSKLDSKENIESKLQKGELDSKKVIDSISLDSKVHKVDCHEISSEISRNDTKKDSKVDVSLNAQHDEKSYENANLDSIQDSKKANFIESKIRLIEIGIGLGDLTKRLTSKYKLLAYEIDTRLIDCAKTTLKTQLDSSDLVIIHADALSVKNGENYLFPSEYFLVSNLPYYIATNIILQAIRDEKCRGFVVMLQLEVARKFSAAPKDSEFCALSVLARLRGSIKFLFFVGRENFVPQPKVDSAVILFESCALKSQKIPKNIESILKAAFANPRKRLFSNLLAYLDSKNIESKRQILENIFQILGLDSNIRPHEVDETIYAKLALLLQEY</sequence>
<evidence type="ECO:0000256" key="1">
    <source>
        <dbReference type="ARBA" id="ARBA00022490"/>
    </source>
</evidence>
<reference evidence="10 11" key="1">
    <citation type="journal article" date="2014" name="Genome Announc.">
        <title>Draft genome sequences of eight enterohepatic helicobacter species isolated from both laboratory and wild rodents.</title>
        <authorList>
            <person name="Sheh A."/>
            <person name="Shen Z."/>
            <person name="Fox J.G."/>
        </authorList>
    </citation>
    <scope>NUCLEOTIDE SEQUENCE [LARGE SCALE GENOMIC DNA]</scope>
    <source>
        <strain evidence="10 11">MIT 97-6194</strain>
    </source>
</reference>
<keyword evidence="6 7" id="KW-0694">RNA-binding</keyword>
<feature type="domain" description="Ribosomal RNA adenine methylase transferase N-terminal" evidence="8">
    <location>
        <begin position="140"/>
        <end position="304"/>
    </location>
</feature>
<comment type="caution">
    <text evidence="10">The sequence shown here is derived from an EMBL/GenBank/DDBJ whole genome shotgun (WGS) entry which is preliminary data.</text>
</comment>
<keyword evidence="1" id="KW-0963">Cytoplasm</keyword>
<name>A0A347VPT7_9HELI</name>
<dbReference type="STRING" id="1548018.LS64_04360"/>
<feature type="binding site" evidence="7">
    <location>
        <position position="171"/>
    </location>
    <ligand>
        <name>S-adenosyl-L-methionine</name>
        <dbReference type="ChEBI" id="CHEBI:59789"/>
    </ligand>
</feature>
<dbReference type="GO" id="GO:0003723">
    <property type="term" value="F:RNA binding"/>
    <property type="evidence" value="ECO:0007669"/>
    <property type="project" value="UniProtKB-UniRule"/>
</dbReference>
<reference evidence="10 11" key="2">
    <citation type="journal article" date="2016" name="Infect. Immun.">
        <title>Helicobacter saguini, a Novel Helicobacter Isolated from Cotton-Top Tamarins with Ulcerative Colitis, Has Proinflammatory Properties and Induces Typhlocolitis and Dysplasia in Gnotobiotic IL-10-/- Mice.</title>
        <authorList>
            <person name="Shen Z."/>
            <person name="Mannion A."/>
            <person name="Whary M.T."/>
            <person name="Muthupalani S."/>
            <person name="Sheh A."/>
            <person name="Feng Y."/>
            <person name="Gong G."/>
            <person name="Vandamme P."/>
            <person name="Holcombe H.R."/>
            <person name="Paster B.J."/>
            <person name="Fox J.G."/>
        </authorList>
    </citation>
    <scope>NUCLEOTIDE SEQUENCE [LARGE SCALE GENOMIC DNA]</scope>
    <source>
        <strain evidence="10 11">MIT 97-6194</strain>
    </source>
</reference>
<dbReference type="SMART" id="SM00650">
    <property type="entry name" value="rADc"/>
    <property type="match status" value="1"/>
</dbReference>
<feature type="binding site" evidence="7">
    <location>
        <position position="220"/>
    </location>
    <ligand>
        <name>S-adenosyl-L-methionine</name>
        <dbReference type="ChEBI" id="CHEBI:59789"/>
    </ligand>
</feature>
<dbReference type="NCBIfam" id="TIGR00755">
    <property type="entry name" value="ksgA"/>
    <property type="match status" value="1"/>
</dbReference>
<dbReference type="AlphaFoldDB" id="A0A347VPT7"/>
<evidence type="ECO:0000256" key="6">
    <source>
        <dbReference type="ARBA" id="ARBA00022884"/>
    </source>
</evidence>
<keyword evidence="3 7" id="KW-0489">Methyltransferase</keyword>
<keyword evidence="4 7" id="KW-0808">Transferase</keyword>
<keyword evidence="5 7" id="KW-0949">S-adenosyl-L-methionine</keyword>
<evidence type="ECO:0000313" key="11">
    <source>
        <dbReference type="Proteomes" id="UP000029714"/>
    </source>
</evidence>
<keyword evidence="11" id="KW-1185">Reference proteome</keyword>
<dbReference type="InterPro" id="IPR029063">
    <property type="entry name" value="SAM-dependent_MTases_sf"/>
</dbReference>
<dbReference type="InterPro" id="IPR023165">
    <property type="entry name" value="rRNA_Ade_diMease-like_C"/>
</dbReference>
<dbReference type="SUPFAM" id="SSF53335">
    <property type="entry name" value="S-adenosyl-L-methionine-dependent methyltransferases"/>
    <property type="match status" value="1"/>
</dbReference>
<dbReference type="Pfam" id="PF00398">
    <property type="entry name" value="RrnaAD"/>
    <property type="match status" value="1"/>
</dbReference>
<dbReference type="InterPro" id="IPR020598">
    <property type="entry name" value="rRNA_Ade_methylase_Trfase_N"/>
</dbReference>
<dbReference type="PANTHER" id="PTHR11727:SF7">
    <property type="entry name" value="DIMETHYLADENOSINE TRANSFERASE-RELATED"/>
    <property type="match status" value="1"/>
</dbReference>
<evidence type="ECO:0000313" key="10">
    <source>
        <dbReference type="EMBL" id="TLD92977.1"/>
    </source>
</evidence>
<evidence type="ECO:0000256" key="3">
    <source>
        <dbReference type="ARBA" id="ARBA00022603"/>
    </source>
</evidence>
<evidence type="ECO:0000259" key="8">
    <source>
        <dbReference type="SMART" id="SM00650"/>
    </source>
</evidence>
<feature type="binding site" evidence="7">
    <location>
        <position position="199"/>
    </location>
    <ligand>
        <name>S-adenosyl-L-methionine</name>
        <dbReference type="ChEBI" id="CHEBI:59789"/>
    </ligand>
</feature>
<protein>
    <submittedName>
        <fullName evidence="10">Ribosomal RNA small subunit methyltransferase A</fullName>
        <ecNumber evidence="10">2.1.1.182</ecNumber>
    </submittedName>
</protein>
<comment type="similarity">
    <text evidence="7">Belongs to the class I-like SAM-binding methyltransferase superfamily. rRNA adenine N(6)-methyltransferase family.</text>
</comment>
<dbReference type="PANTHER" id="PTHR11727">
    <property type="entry name" value="DIMETHYLADENOSINE TRANSFERASE"/>
    <property type="match status" value="1"/>
</dbReference>
<proteinExistence type="inferred from homology"/>
<feature type="binding site" evidence="7">
    <location>
        <position position="151"/>
    </location>
    <ligand>
        <name>S-adenosyl-L-methionine</name>
        <dbReference type="ChEBI" id="CHEBI:59789"/>
    </ligand>
</feature>
<dbReference type="PROSITE" id="PS51689">
    <property type="entry name" value="SAM_RNA_A_N6_MT"/>
    <property type="match status" value="1"/>
</dbReference>
<reference evidence="10" key="3">
    <citation type="submission" date="2018-04" db="EMBL/GenBank/DDBJ databases">
        <authorList>
            <person name="Sheh A."/>
            <person name="Shen Z."/>
            <person name="Mannion A.J."/>
            <person name="Fox J.G."/>
        </authorList>
    </citation>
    <scope>NUCLEOTIDE SEQUENCE</scope>
    <source>
        <strain evidence="10">MIT 97-6194</strain>
    </source>
</reference>
<evidence type="ECO:0000256" key="7">
    <source>
        <dbReference type="PROSITE-ProRule" id="PRU01026"/>
    </source>
</evidence>
<dbReference type="RefSeq" id="WP_052062403.1">
    <property type="nucleotide sequence ID" value="NZ_JRMP02000016.1"/>
</dbReference>
<evidence type="ECO:0000256" key="2">
    <source>
        <dbReference type="ARBA" id="ARBA00022552"/>
    </source>
</evidence>
<keyword evidence="2" id="KW-0698">rRNA processing</keyword>
<dbReference type="InterPro" id="IPR001737">
    <property type="entry name" value="KsgA/Erm"/>
</dbReference>
<evidence type="ECO:0000256" key="5">
    <source>
        <dbReference type="ARBA" id="ARBA00022691"/>
    </source>
</evidence>
<dbReference type="Gene3D" id="3.40.50.150">
    <property type="entry name" value="Vaccinia Virus protein VP39"/>
    <property type="match status" value="1"/>
</dbReference>
<dbReference type="EC" id="2.1.1.182" evidence="10"/>
<dbReference type="Gene3D" id="1.10.8.100">
    <property type="entry name" value="Ribosomal RNA adenine dimethylase-like, domain 2"/>
    <property type="match status" value="1"/>
</dbReference>
<comment type="caution">
    <text evidence="7">Lacks conserved residue(s) required for the propagation of feature annotation.</text>
</comment>
<accession>A0A347VPT7</accession>
<gene>
    <name evidence="10" type="primary">rsmA</name>
    <name evidence="9" type="ORF">DCO61_10560</name>
    <name evidence="10" type="ORF">LS64_009265</name>
</gene>
<dbReference type="Proteomes" id="UP000029714">
    <property type="component" value="Unassembled WGS sequence"/>
</dbReference>
<organism evidence="10 11">
    <name type="scientific">Helicobacter saguini</name>
    <dbReference type="NCBI Taxonomy" id="1548018"/>
    <lineage>
        <taxon>Bacteria</taxon>
        <taxon>Pseudomonadati</taxon>
        <taxon>Campylobacterota</taxon>
        <taxon>Epsilonproteobacteria</taxon>
        <taxon>Campylobacterales</taxon>
        <taxon>Helicobacteraceae</taxon>
        <taxon>Helicobacter</taxon>
    </lineage>
</organism>
<dbReference type="EMBL" id="QBIU01000002">
    <property type="protein sequence ID" value="MWV70421.1"/>
    <property type="molecule type" value="Genomic_DNA"/>
</dbReference>
<dbReference type="GO" id="GO:0005829">
    <property type="term" value="C:cytosol"/>
    <property type="evidence" value="ECO:0007669"/>
    <property type="project" value="TreeGrafter"/>
</dbReference>
<reference evidence="9 12" key="4">
    <citation type="submission" date="2019-12" db="EMBL/GenBank/DDBJ databases">
        <title>Multi-Generational Helicobacter saguini Isolates.</title>
        <authorList>
            <person name="Mannion A."/>
            <person name="Shen Z."/>
            <person name="Fox J.G."/>
        </authorList>
    </citation>
    <scope>NUCLEOTIDE SEQUENCE [LARGE SCALE GENOMIC DNA]</scope>
    <source>
        <strain evidence="9">16-048</strain>
        <strain evidence="12">16-048 (F4)</strain>
    </source>
</reference>
<evidence type="ECO:0000313" key="9">
    <source>
        <dbReference type="EMBL" id="MWV70421.1"/>
    </source>
</evidence>
<evidence type="ECO:0000313" key="12">
    <source>
        <dbReference type="Proteomes" id="UP000477070"/>
    </source>
</evidence>
<dbReference type="OrthoDB" id="9814755at2"/>
<dbReference type="GO" id="GO:0052908">
    <property type="term" value="F:16S rRNA (adenine(1518)-N(6)/adenine(1519)-N(6))-dimethyltransferase activity"/>
    <property type="evidence" value="ECO:0007669"/>
    <property type="project" value="UniProtKB-EC"/>
</dbReference>